<evidence type="ECO:0000256" key="1">
    <source>
        <dbReference type="ARBA" id="ARBA00011073"/>
    </source>
</evidence>
<evidence type="ECO:0000256" key="5">
    <source>
        <dbReference type="SAM" id="MobiDB-lite"/>
    </source>
</evidence>
<keyword evidence="3" id="KW-0378">Hydrolase</keyword>
<dbReference type="AlphaFoldDB" id="A0A9P8IT62"/>
<dbReference type="PRINTS" id="PR00723">
    <property type="entry name" value="SUBTILISIN"/>
</dbReference>
<dbReference type="Gene3D" id="3.40.50.200">
    <property type="entry name" value="Peptidase S8/S53 domain"/>
    <property type="match status" value="1"/>
</dbReference>
<feature type="compositionally biased region" description="Acidic residues" evidence="5">
    <location>
        <begin position="220"/>
        <end position="251"/>
    </location>
</feature>
<name>A0A9P8IT62_9HYPO</name>
<keyword evidence="2" id="KW-0645">Protease</keyword>
<comment type="caution">
    <text evidence="7">The sequence shown here is derived from an EMBL/GenBank/DDBJ whole genome shotgun (WGS) entry which is preliminary data.</text>
</comment>
<evidence type="ECO:0000256" key="4">
    <source>
        <dbReference type="ARBA" id="ARBA00022825"/>
    </source>
</evidence>
<organism evidence="7 8">
    <name type="scientific">Fusarium musae</name>
    <dbReference type="NCBI Taxonomy" id="1042133"/>
    <lineage>
        <taxon>Eukaryota</taxon>
        <taxon>Fungi</taxon>
        <taxon>Dikarya</taxon>
        <taxon>Ascomycota</taxon>
        <taxon>Pezizomycotina</taxon>
        <taxon>Sordariomycetes</taxon>
        <taxon>Hypocreomycetidae</taxon>
        <taxon>Hypocreales</taxon>
        <taxon>Nectriaceae</taxon>
        <taxon>Fusarium</taxon>
    </lineage>
</organism>
<evidence type="ECO:0000256" key="3">
    <source>
        <dbReference type="ARBA" id="ARBA00022801"/>
    </source>
</evidence>
<accession>A0A9P8IT62</accession>
<gene>
    <name evidence="7" type="ORF">J7337_000058</name>
</gene>
<dbReference type="GO" id="GO:0006508">
    <property type="term" value="P:proteolysis"/>
    <property type="evidence" value="ECO:0007669"/>
    <property type="project" value="UniProtKB-KW"/>
</dbReference>
<dbReference type="PANTHER" id="PTHR43806:SF11">
    <property type="entry name" value="CEREVISIN-RELATED"/>
    <property type="match status" value="1"/>
</dbReference>
<proteinExistence type="inferred from homology"/>
<dbReference type="PANTHER" id="PTHR43806">
    <property type="entry name" value="PEPTIDASE S8"/>
    <property type="match status" value="1"/>
</dbReference>
<dbReference type="Pfam" id="PF00082">
    <property type="entry name" value="Peptidase_S8"/>
    <property type="match status" value="1"/>
</dbReference>
<evidence type="ECO:0000313" key="8">
    <source>
        <dbReference type="Proteomes" id="UP000827133"/>
    </source>
</evidence>
<dbReference type="Proteomes" id="UP000827133">
    <property type="component" value="Unassembled WGS sequence"/>
</dbReference>
<keyword evidence="4" id="KW-0720">Serine protease</keyword>
<dbReference type="InterPro" id="IPR050131">
    <property type="entry name" value="Peptidase_S8_subtilisin-like"/>
</dbReference>
<protein>
    <recommendedName>
        <fullName evidence="6">Peptidase S8/S53 domain-containing protein</fullName>
    </recommendedName>
</protein>
<evidence type="ECO:0000256" key="2">
    <source>
        <dbReference type="ARBA" id="ARBA00022670"/>
    </source>
</evidence>
<keyword evidence="8" id="KW-1185">Reference proteome</keyword>
<dbReference type="InterPro" id="IPR036852">
    <property type="entry name" value="Peptidase_S8/S53_dom_sf"/>
</dbReference>
<dbReference type="GeneID" id="68307915"/>
<feature type="domain" description="Peptidase S8/S53" evidence="6">
    <location>
        <begin position="608"/>
        <end position="827"/>
    </location>
</feature>
<feature type="region of interest" description="Disordered" evidence="5">
    <location>
        <begin position="1"/>
        <end position="33"/>
    </location>
</feature>
<dbReference type="RefSeq" id="XP_044685525.1">
    <property type="nucleotide sequence ID" value="XM_044817823.1"/>
</dbReference>
<dbReference type="KEGG" id="fmu:J7337_000058"/>
<feature type="region of interest" description="Disordered" evidence="5">
    <location>
        <begin position="220"/>
        <end position="257"/>
    </location>
</feature>
<dbReference type="CDD" id="cd07491">
    <property type="entry name" value="Peptidases_S8_7"/>
    <property type="match status" value="1"/>
</dbReference>
<sequence length="911" mass="102429">MASSSVPKRAKAKDKTSRATSNNGGVKASKGFRATTAQTDKRIDAKGILKAALEVDFTNKSQVASFETQYKQKLMGRSRARTILSVLAKKEDSSHYAGWSDGKTKEFLHWILKGYHNLLENPDGTGTYPIHSALLQRHTAFIDAVLSFPDLININTVLTMEGQFGNALHIALESCPSSFNPLVERCSQFASMFTAKRLINGNTPLHDCMSFNFDADGEYDSEAEMEEDEEGEGKDSEDEDGEDEPESDDEYAVSMASDEEHTGQFVSMNHRHSVNNRTGHPDGLAMKRTQSIKATNNLEYPADRLPYVQLLVESYDSALYCYNHDKRTPYQERLHQLEAYFKRPSTPVPKDTKFEDWATKDPIASYIRSYCIRNFTRNKVTKCLYNTGKEKQIEFDLGGLGRDTISNEYLDQLSSHLKFESILKYVALPRLVMEGRPRAPKSKSVTKQGIRGRSDLNAVFEWLKRNKVEKIVKVIVLDDQEPCHADSSIENALKDFDVEIWDWKRLDLSTDVIRNSTSVCLLYLADNPQGYEHPDRLTRYINDFRVKVEERSKRRITVSDFRDDRSSSHASEILGRAGDSQRESPWIHCMLRLSRLLITACLDKVEPVKVAIIDDGVDVSLESLKEKIAFGQSFCPYANSTDMMSPYFVSMSNHGTSMATLICNICPMVKLYIARLDQRQTSNSSQRHITADSAAQAVRWATDCGVDIISMSWTIETPVTGNPEMESLQEAVRRASNHNIVMFCSTSDQGSMTNDHNCYPGDFGGCIRIGSASNTGDAMAWVKVEKVDFLLPGSNVPFSVTEGKTNLHESGSSIATAAASGLAAFLIACSWLLDKEDNYFKDYNNMKRAFQNLAQGHKFPAVSERLEKLFMRKLERILGKDEKTVSELPMEWSDECERALGEIINGIKDTT</sequence>
<evidence type="ECO:0000259" key="6">
    <source>
        <dbReference type="Pfam" id="PF00082"/>
    </source>
</evidence>
<dbReference type="SUPFAM" id="SSF52743">
    <property type="entry name" value="Subtilisin-like"/>
    <property type="match status" value="1"/>
</dbReference>
<reference evidence="7" key="1">
    <citation type="journal article" date="2021" name="Mol. Plant Microbe Interact.">
        <title>Telomere to telomere genome assembly of Fusarium musae F31, causal agent of crown rot disease of banana.</title>
        <authorList>
            <person name="Degradi L."/>
            <person name="Tava V."/>
            <person name="Kunova A."/>
            <person name="Cortesi P."/>
            <person name="Saracchi M."/>
            <person name="Pasquali M."/>
        </authorList>
    </citation>
    <scope>NUCLEOTIDE SEQUENCE</scope>
    <source>
        <strain evidence="7">F31</strain>
    </source>
</reference>
<dbReference type="EMBL" id="JAHBCI010000001">
    <property type="protein sequence ID" value="KAG9506526.1"/>
    <property type="molecule type" value="Genomic_DNA"/>
</dbReference>
<dbReference type="InterPro" id="IPR000209">
    <property type="entry name" value="Peptidase_S8/S53_dom"/>
</dbReference>
<dbReference type="GO" id="GO:0004252">
    <property type="term" value="F:serine-type endopeptidase activity"/>
    <property type="evidence" value="ECO:0007669"/>
    <property type="project" value="InterPro"/>
</dbReference>
<comment type="similarity">
    <text evidence="1">Belongs to the peptidase S8 family.</text>
</comment>
<dbReference type="InterPro" id="IPR015500">
    <property type="entry name" value="Peptidase_S8_subtilisin-rel"/>
</dbReference>
<evidence type="ECO:0000313" key="7">
    <source>
        <dbReference type="EMBL" id="KAG9506526.1"/>
    </source>
</evidence>